<accession>A0A8F7CBM5</accession>
<dbReference type="EMBL" id="MW602515">
    <property type="protein sequence ID" value="QXU59578.1"/>
    <property type="molecule type" value="Genomic_DNA"/>
</dbReference>
<proteinExistence type="predicted"/>
<feature type="transmembrane region" description="Helical" evidence="1">
    <location>
        <begin position="227"/>
        <end position="245"/>
    </location>
</feature>
<feature type="transmembrane region" description="Helical" evidence="1">
    <location>
        <begin position="116"/>
        <end position="138"/>
    </location>
</feature>
<reference evidence="2" key="1">
    <citation type="journal article" date="2021" name="Mol. Phylogenet. Evol.">
        <title>Evolutionary transitions in broad tapeworms (Cestoda: Diphyllobothriidea) revealed by mitogenome and nuclear ribosomal operon phylogenetics.</title>
        <authorList>
            <person name="Fraija-Fernandez N."/>
            <person name="Waeschenbach A."/>
            <person name="Briscoe A.G."/>
            <person name="Hocking S."/>
            <person name="Kuchta Resource R."/>
            <person name="Nyman Resource T."/>
            <person name="Timothy J Littlewood D."/>
        </authorList>
    </citation>
    <scope>NUCLEOTIDE SEQUENCE</scope>
</reference>
<feature type="transmembrane region" description="Helical" evidence="1">
    <location>
        <begin position="252"/>
        <end position="270"/>
    </location>
</feature>
<gene>
    <name evidence="2" type="primary">nad2</name>
</gene>
<feature type="transmembrane region" description="Helical" evidence="1">
    <location>
        <begin position="145"/>
        <end position="165"/>
    </location>
</feature>
<feature type="transmembrane region" description="Helical" evidence="1">
    <location>
        <begin position="88"/>
        <end position="110"/>
    </location>
</feature>
<feature type="transmembrane region" description="Helical" evidence="1">
    <location>
        <begin position="12"/>
        <end position="39"/>
    </location>
</feature>
<feature type="transmembrane region" description="Helical" evidence="1">
    <location>
        <begin position="197"/>
        <end position="215"/>
    </location>
</feature>
<geneLocation type="mitochondrion" evidence="2"/>
<feature type="transmembrane region" description="Helical" evidence="1">
    <location>
        <begin position="59"/>
        <end position="81"/>
    </location>
</feature>
<sequence>MLFYTRCHADLVVFSVFFSVFFCGMCCVVSSLLGFWIFLELCGLSLIPSFFCHCDVTPTNFYSGLLCFIVVSGVSSVFLVSGILINDLYFFILLGFLLKFGLFPFIFWVYRVFSASNWVFIFLLSVVAKFPILFFCFLLQNGYVLFFYLDCGVTIFLCAALFWWLSHSWEYIWCHMSVTSVSTLLLACFSTDFFTCAFIYIYYFVWAFCSVFYFYVVGDAAGAKNYFWLYCFLLLITPVSMPLFYKLSVCLAILYSSLYLLLVWSVYSFSEQFFLYKLCSDSFYAGVFNDWLS</sequence>
<dbReference type="AlphaFoldDB" id="A0A8F7CBM5"/>
<keyword evidence="2" id="KW-0496">Mitochondrion</keyword>
<keyword evidence="1" id="KW-0812">Transmembrane</keyword>
<evidence type="ECO:0000256" key="1">
    <source>
        <dbReference type="SAM" id="Phobius"/>
    </source>
</evidence>
<evidence type="ECO:0000313" key="2">
    <source>
        <dbReference type="EMBL" id="QXU59578.1"/>
    </source>
</evidence>
<feature type="transmembrane region" description="Helical" evidence="1">
    <location>
        <begin position="171"/>
        <end position="190"/>
    </location>
</feature>
<keyword evidence="1" id="KW-0472">Membrane</keyword>
<protein>
    <submittedName>
        <fullName evidence="2">NADH dehydrogenase subunit 2</fullName>
    </submittedName>
</protein>
<name>A0A8F7CBM5_9CEST</name>
<organism evidence="2">
    <name type="scientific">Haplobothrium globuliforme</name>
    <dbReference type="NCBI Taxonomy" id="108250"/>
    <lineage>
        <taxon>Eukaryota</taxon>
        <taxon>Metazoa</taxon>
        <taxon>Spiralia</taxon>
        <taxon>Lophotrochozoa</taxon>
        <taxon>Platyhelminthes</taxon>
        <taxon>Cestoda</taxon>
        <taxon>Eucestoda</taxon>
        <taxon>Haplobothriidea</taxon>
        <taxon>Haplobothriidae</taxon>
        <taxon>Haplobothrium</taxon>
    </lineage>
</organism>
<keyword evidence="1" id="KW-1133">Transmembrane helix</keyword>